<dbReference type="EMBL" id="KQ965760">
    <property type="protein sequence ID" value="KXS15773.1"/>
    <property type="molecule type" value="Genomic_DNA"/>
</dbReference>
<accession>A0A139AH81</accession>
<feature type="region of interest" description="Disordered" evidence="1">
    <location>
        <begin position="1"/>
        <end position="28"/>
    </location>
</feature>
<evidence type="ECO:0000313" key="2">
    <source>
        <dbReference type="EMBL" id="KXS15773.1"/>
    </source>
</evidence>
<feature type="compositionally biased region" description="Polar residues" evidence="1">
    <location>
        <begin position="96"/>
        <end position="148"/>
    </location>
</feature>
<organism evidence="2 3">
    <name type="scientific">Gonapodya prolifera (strain JEL478)</name>
    <name type="common">Monoblepharis prolifera</name>
    <dbReference type="NCBI Taxonomy" id="1344416"/>
    <lineage>
        <taxon>Eukaryota</taxon>
        <taxon>Fungi</taxon>
        <taxon>Fungi incertae sedis</taxon>
        <taxon>Chytridiomycota</taxon>
        <taxon>Chytridiomycota incertae sedis</taxon>
        <taxon>Monoblepharidomycetes</taxon>
        <taxon>Monoblepharidales</taxon>
        <taxon>Gonapodyaceae</taxon>
        <taxon>Gonapodya</taxon>
    </lineage>
</organism>
<protein>
    <submittedName>
        <fullName evidence="2">Uncharacterized protein</fullName>
    </submittedName>
</protein>
<sequence>MLPSALQTPEYPVARNQTPHPPHRRSGEADLAAASALFSFNKFDPLFIRMPSHPATIHHNPEGAFGLKWFQQGSHPSFGYQRGQDMVVASDERQTGSHNSPMQPQLQNQPPRSSARVSNPITPSATDTTLLTDGRTINQGGQKSNNVKKANRGSKPTIRGRKKRSSAWDSDPSDTELANMEQSLAVKRPDDSQPSSVVSNVPTLATSKVQSSGQNRELHSSP</sequence>
<feature type="compositionally biased region" description="Polar residues" evidence="1">
    <location>
        <begin position="192"/>
        <end position="215"/>
    </location>
</feature>
<evidence type="ECO:0000313" key="3">
    <source>
        <dbReference type="Proteomes" id="UP000070544"/>
    </source>
</evidence>
<dbReference type="AlphaFoldDB" id="A0A139AH81"/>
<reference evidence="2 3" key="1">
    <citation type="journal article" date="2015" name="Genome Biol. Evol.">
        <title>Phylogenomic analyses indicate that early fungi evolved digesting cell walls of algal ancestors of land plants.</title>
        <authorList>
            <person name="Chang Y."/>
            <person name="Wang S."/>
            <person name="Sekimoto S."/>
            <person name="Aerts A.L."/>
            <person name="Choi C."/>
            <person name="Clum A."/>
            <person name="LaButti K.M."/>
            <person name="Lindquist E.A."/>
            <person name="Yee Ngan C."/>
            <person name="Ohm R.A."/>
            <person name="Salamov A.A."/>
            <person name="Grigoriev I.V."/>
            <person name="Spatafora J.W."/>
            <person name="Berbee M.L."/>
        </authorList>
    </citation>
    <scope>NUCLEOTIDE SEQUENCE [LARGE SCALE GENOMIC DNA]</scope>
    <source>
        <strain evidence="2 3">JEL478</strain>
    </source>
</reference>
<name>A0A139AH81_GONPJ</name>
<gene>
    <name evidence="2" type="ORF">M427DRAFT_321588</name>
</gene>
<dbReference type="Proteomes" id="UP000070544">
    <property type="component" value="Unassembled WGS sequence"/>
</dbReference>
<evidence type="ECO:0000256" key="1">
    <source>
        <dbReference type="SAM" id="MobiDB-lite"/>
    </source>
</evidence>
<keyword evidence="3" id="KW-1185">Reference proteome</keyword>
<feature type="region of interest" description="Disordered" evidence="1">
    <location>
        <begin position="90"/>
        <end position="222"/>
    </location>
</feature>
<proteinExistence type="predicted"/>